<organism evidence="1 2">
    <name type="scientific">Thelephora ganbajun</name>
    <name type="common">Ganba fungus</name>
    <dbReference type="NCBI Taxonomy" id="370292"/>
    <lineage>
        <taxon>Eukaryota</taxon>
        <taxon>Fungi</taxon>
        <taxon>Dikarya</taxon>
        <taxon>Basidiomycota</taxon>
        <taxon>Agaricomycotina</taxon>
        <taxon>Agaricomycetes</taxon>
        <taxon>Thelephorales</taxon>
        <taxon>Thelephoraceae</taxon>
        <taxon>Thelephora</taxon>
    </lineage>
</organism>
<reference evidence="1" key="2">
    <citation type="journal article" date="2020" name="Nat. Commun.">
        <title>Large-scale genome sequencing of mycorrhizal fungi provides insights into the early evolution of symbiotic traits.</title>
        <authorList>
            <person name="Miyauchi S."/>
            <person name="Kiss E."/>
            <person name="Kuo A."/>
            <person name="Drula E."/>
            <person name="Kohler A."/>
            <person name="Sanchez-Garcia M."/>
            <person name="Morin E."/>
            <person name="Andreopoulos B."/>
            <person name="Barry K.W."/>
            <person name="Bonito G."/>
            <person name="Buee M."/>
            <person name="Carver A."/>
            <person name="Chen C."/>
            <person name="Cichocki N."/>
            <person name="Clum A."/>
            <person name="Culley D."/>
            <person name="Crous P.W."/>
            <person name="Fauchery L."/>
            <person name="Girlanda M."/>
            <person name="Hayes R.D."/>
            <person name="Keri Z."/>
            <person name="LaButti K."/>
            <person name="Lipzen A."/>
            <person name="Lombard V."/>
            <person name="Magnuson J."/>
            <person name="Maillard F."/>
            <person name="Murat C."/>
            <person name="Nolan M."/>
            <person name="Ohm R.A."/>
            <person name="Pangilinan J."/>
            <person name="Pereira M.F."/>
            <person name="Perotto S."/>
            <person name="Peter M."/>
            <person name="Pfister S."/>
            <person name="Riley R."/>
            <person name="Sitrit Y."/>
            <person name="Stielow J.B."/>
            <person name="Szollosi G."/>
            <person name="Zifcakova L."/>
            <person name="Stursova M."/>
            <person name="Spatafora J.W."/>
            <person name="Tedersoo L."/>
            <person name="Vaario L.M."/>
            <person name="Yamada A."/>
            <person name="Yan M."/>
            <person name="Wang P."/>
            <person name="Xu J."/>
            <person name="Bruns T."/>
            <person name="Baldrian P."/>
            <person name="Vilgalys R."/>
            <person name="Dunand C."/>
            <person name="Henrissat B."/>
            <person name="Grigoriev I.V."/>
            <person name="Hibbett D."/>
            <person name="Nagy L.G."/>
            <person name="Martin F.M."/>
        </authorList>
    </citation>
    <scope>NUCLEOTIDE SEQUENCE</scope>
    <source>
        <strain evidence="1">P2</strain>
    </source>
</reference>
<evidence type="ECO:0000313" key="2">
    <source>
        <dbReference type="Proteomes" id="UP000886501"/>
    </source>
</evidence>
<gene>
    <name evidence="1" type="ORF">BDM02DRAFT_3112867</name>
</gene>
<accession>A0ACB6ZJP2</accession>
<sequence length="75" mass="8450">MPYVDPTCTSDSARLLRRNGIVQRTCLRRSLRNVLGSGTGGGTDVLVFVLLRFRYQLEIHFLSPHVLILFFVSLG</sequence>
<name>A0ACB6ZJP2_THEGA</name>
<keyword evidence="2" id="KW-1185">Reference proteome</keyword>
<proteinExistence type="predicted"/>
<dbReference type="EMBL" id="MU117991">
    <property type="protein sequence ID" value="KAF9649896.1"/>
    <property type="molecule type" value="Genomic_DNA"/>
</dbReference>
<reference evidence="1" key="1">
    <citation type="submission" date="2019-10" db="EMBL/GenBank/DDBJ databases">
        <authorList>
            <consortium name="DOE Joint Genome Institute"/>
            <person name="Kuo A."/>
            <person name="Miyauchi S."/>
            <person name="Kiss E."/>
            <person name="Drula E."/>
            <person name="Kohler A."/>
            <person name="Sanchez-Garcia M."/>
            <person name="Andreopoulos B."/>
            <person name="Barry K.W."/>
            <person name="Bonito G."/>
            <person name="Buee M."/>
            <person name="Carver A."/>
            <person name="Chen C."/>
            <person name="Cichocki N."/>
            <person name="Clum A."/>
            <person name="Culley D."/>
            <person name="Crous P.W."/>
            <person name="Fauchery L."/>
            <person name="Girlanda M."/>
            <person name="Hayes R."/>
            <person name="Keri Z."/>
            <person name="Labutti K."/>
            <person name="Lipzen A."/>
            <person name="Lombard V."/>
            <person name="Magnuson J."/>
            <person name="Maillard F."/>
            <person name="Morin E."/>
            <person name="Murat C."/>
            <person name="Nolan M."/>
            <person name="Ohm R."/>
            <person name="Pangilinan J."/>
            <person name="Pereira M."/>
            <person name="Perotto S."/>
            <person name="Peter M."/>
            <person name="Riley R."/>
            <person name="Sitrit Y."/>
            <person name="Stielow B."/>
            <person name="Szollosi G."/>
            <person name="Zifcakova L."/>
            <person name="Stursova M."/>
            <person name="Spatafora J.W."/>
            <person name="Tedersoo L."/>
            <person name="Vaario L.-M."/>
            <person name="Yamada A."/>
            <person name="Yan M."/>
            <person name="Wang P."/>
            <person name="Xu J."/>
            <person name="Bruns T."/>
            <person name="Baldrian P."/>
            <person name="Vilgalys R."/>
            <person name="Henrissat B."/>
            <person name="Grigoriev I.V."/>
            <person name="Hibbett D."/>
            <person name="Nagy L.G."/>
            <person name="Martin F.M."/>
        </authorList>
    </citation>
    <scope>NUCLEOTIDE SEQUENCE</scope>
    <source>
        <strain evidence="1">P2</strain>
    </source>
</reference>
<protein>
    <submittedName>
        <fullName evidence="1">Uncharacterized protein</fullName>
    </submittedName>
</protein>
<comment type="caution">
    <text evidence="1">The sequence shown here is derived from an EMBL/GenBank/DDBJ whole genome shotgun (WGS) entry which is preliminary data.</text>
</comment>
<evidence type="ECO:0000313" key="1">
    <source>
        <dbReference type="EMBL" id="KAF9649896.1"/>
    </source>
</evidence>
<dbReference type="Proteomes" id="UP000886501">
    <property type="component" value="Unassembled WGS sequence"/>
</dbReference>